<keyword evidence="7 14" id="KW-0812">Transmembrane</keyword>
<protein>
    <recommendedName>
        <fullName evidence="3">histidine kinase</fullName>
        <ecNumber evidence="3">2.7.13.3</ecNumber>
    </recommendedName>
</protein>
<proteinExistence type="predicted"/>
<dbReference type="PROSITE" id="PS50109">
    <property type="entry name" value="HIS_KIN"/>
    <property type="match status" value="1"/>
</dbReference>
<evidence type="ECO:0000256" key="6">
    <source>
        <dbReference type="ARBA" id="ARBA00022679"/>
    </source>
</evidence>
<dbReference type="NCBIfam" id="TIGR00229">
    <property type="entry name" value="sensory_box"/>
    <property type="match status" value="1"/>
</dbReference>
<feature type="domain" description="Histidine kinase" evidence="15">
    <location>
        <begin position="402"/>
        <end position="596"/>
    </location>
</feature>
<comment type="catalytic activity">
    <reaction evidence="1">
        <text>ATP + protein L-histidine = ADP + protein N-phospho-L-histidine.</text>
        <dbReference type="EC" id="2.7.13.3"/>
    </reaction>
</comment>
<dbReference type="Pfam" id="PF00989">
    <property type="entry name" value="PAS"/>
    <property type="match status" value="1"/>
</dbReference>
<dbReference type="InterPro" id="IPR005467">
    <property type="entry name" value="His_kinase_dom"/>
</dbReference>
<keyword evidence="10" id="KW-0067">ATP-binding</keyword>
<dbReference type="SMART" id="SM00387">
    <property type="entry name" value="HATPase_c"/>
    <property type="match status" value="1"/>
</dbReference>
<dbReference type="STRING" id="1503961.SAMN05421736_101104"/>
<keyword evidence="5" id="KW-0597">Phosphoprotein</keyword>
<comment type="subcellular location">
    <subcellularLocation>
        <location evidence="2">Cell membrane</location>
        <topology evidence="2">Multi-pass membrane protein</topology>
    </subcellularLocation>
</comment>
<dbReference type="Pfam" id="PF14689">
    <property type="entry name" value="SPOB_a"/>
    <property type="match status" value="1"/>
</dbReference>
<dbReference type="SMART" id="SM00091">
    <property type="entry name" value="PAS"/>
    <property type="match status" value="1"/>
</dbReference>
<dbReference type="PANTHER" id="PTHR43547">
    <property type="entry name" value="TWO-COMPONENT HISTIDINE KINASE"/>
    <property type="match status" value="1"/>
</dbReference>
<feature type="transmembrane region" description="Helical" evidence="14">
    <location>
        <begin position="243"/>
        <end position="262"/>
    </location>
</feature>
<gene>
    <name evidence="16" type="ORF">SAMN05421736_101104</name>
</gene>
<evidence type="ECO:0000256" key="12">
    <source>
        <dbReference type="ARBA" id="ARBA00023012"/>
    </source>
</evidence>
<dbReference type="FunFam" id="3.30.450.20:FF:000018">
    <property type="entry name" value="Sensor histidine kinase DcuS"/>
    <property type="match status" value="1"/>
</dbReference>
<dbReference type="InterPro" id="IPR013767">
    <property type="entry name" value="PAS_fold"/>
</dbReference>
<dbReference type="InterPro" id="IPR029151">
    <property type="entry name" value="Sensor-like_sf"/>
</dbReference>
<evidence type="ECO:0000313" key="17">
    <source>
        <dbReference type="Proteomes" id="UP000198935"/>
    </source>
</evidence>
<dbReference type="EC" id="2.7.13.3" evidence="3"/>
<dbReference type="InterPro" id="IPR003594">
    <property type="entry name" value="HATPase_dom"/>
</dbReference>
<dbReference type="Gene3D" id="3.30.565.10">
    <property type="entry name" value="Histidine kinase-like ATPase, C-terminal domain"/>
    <property type="match status" value="1"/>
</dbReference>
<evidence type="ECO:0000256" key="10">
    <source>
        <dbReference type="ARBA" id="ARBA00022840"/>
    </source>
</evidence>
<dbReference type="InterPro" id="IPR016120">
    <property type="entry name" value="Sig_transdc_His_kin_SpoOB"/>
</dbReference>
<evidence type="ECO:0000259" key="15">
    <source>
        <dbReference type="PROSITE" id="PS50109"/>
    </source>
</evidence>
<dbReference type="InterPro" id="IPR033463">
    <property type="entry name" value="sCache_3"/>
</dbReference>
<dbReference type="SUPFAM" id="SSF55890">
    <property type="entry name" value="Sporulation response regulatory protein Spo0B"/>
    <property type="match status" value="1"/>
</dbReference>
<dbReference type="CDD" id="cd18773">
    <property type="entry name" value="PDC1_HK_sensor"/>
    <property type="match status" value="1"/>
</dbReference>
<evidence type="ECO:0000256" key="3">
    <source>
        <dbReference type="ARBA" id="ARBA00012438"/>
    </source>
</evidence>
<keyword evidence="11 14" id="KW-1133">Transmembrane helix</keyword>
<dbReference type="Gene3D" id="3.30.450.20">
    <property type="entry name" value="PAS domain"/>
    <property type="match status" value="2"/>
</dbReference>
<dbReference type="SUPFAM" id="SSF55874">
    <property type="entry name" value="ATPase domain of HSP90 chaperone/DNA topoisomerase II/histidine kinase"/>
    <property type="match status" value="1"/>
</dbReference>
<dbReference type="AlphaFoldDB" id="A0A1H3GB53"/>
<evidence type="ECO:0000256" key="13">
    <source>
        <dbReference type="ARBA" id="ARBA00023136"/>
    </source>
</evidence>
<dbReference type="CDD" id="cd16915">
    <property type="entry name" value="HATPase_DpiB-CitA-like"/>
    <property type="match status" value="1"/>
</dbReference>
<keyword evidence="4" id="KW-1003">Cell membrane</keyword>
<evidence type="ECO:0000313" key="16">
    <source>
        <dbReference type="EMBL" id="SDX99734.1"/>
    </source>
</evidence>
<keyword evidence="12" id="KW-0902">Two-component regulatory system</keyword>
<dbReference type="GO" id="GO:0000155">
    <property type="term" value="F:phosphorelay sensor kinase activity"/>
    <property type="evidence" value="ECO:0007669"/>
    <property type="project" value="InterPro"/>
</dbReference>
<dbReference type="GO" id="GO:0006355">
    <property type="term" value="P:regulation of DNA-templated transcription"/>
    <property type="evidence" value="ECO:0007669"/>
    <property type="project" value="InterPro"/>
</dbReference>
<dbReference type="EMBL" id="FNPI01000001">
    <property type="protein sequence ID" value="SDX99734.1"/>
    <property type="molecule type" value="Genomic_DNA"/>
</dbReference>
<keyword evidence="9 16" id="KW-0418">Kinase</keyword>
<evidence type="ECO:0000256" key="7">
    <source>
        <dbReference type="ARBA" id="ARBA00022692"/>
    </source>
</evidence>
<keyword evidence="13 14" id="KW-0472">Membrane</keyword>
<keyword evidence="8" id="KW-0547">Nucleotide-binding</keyword>
<dbReference type="GO" id="GO:0005886">
    <property type="term" value="C:plasma membrane"/>
    <property type="evidence" value="ECO:0007669"/>
    <property type="project" value="UniProtKB-SubCell"/>
</dbReference>
<evidence type="ECO:0000256" key="1">
    <source>
        <dbReference type="ARBA" id="ARBA00000085"/>
    </source>
</evidence>
<evidence type="ECO:0000256" key="14">
    <source>
        <dbReference type="SAM" id="Phobius"/>
    </source>
</evidence>
<dbReference type="InterPro" id="IPR036890">
    <property type="entry name" value="HATPase_C_sf"/>
</dbReference>
<reference evidence="17" key="1">
    <citation type="submission" date="2016-10" db="EMBL/GenBank/DDBJ databases">
        <authorList>
            <person name="Varghese N."/>
            <person name="Submissions S."/>
        </authorList>
    </citation>
    <scope>NUCLEOTIDE SEQUENCE [LARGE SCALE GENOMIC DNA]</scope>
    <source>
        <strain evidence="17">SP</strain>
    </source>
</reference>
<dbReference type="SUPFAM" id="SSF103190">
    <property type="entry name" value="Sensory domain-like"/>
    <property type="match status" value="1"/>
</dbReference>
<dbReference type="InterPro" id="IPR004358">
    <property type="entry name" value="Sig_transdc_His_kin-like_C"/>
</dbReference>
<sequence length="608" mass="68080">MGEREAVRSRCGRREQQPEQTVRELWIDCGTIASQVFSRPFKYPLKYGDRGGGTMTLFNKKRFRLNKPPACRFTLLSKMIVLICSLIIFMLVFFGLYTNAKYSETLVEQIGMRALNVSQSVSEIPEIREAFFTENPAERIQPLAEAIRIKTGAEFIVVGNKEGIRYSHPLEERLGEPMMGDDNERALLFGESYISEATGSLGPSIRGKAPVFSNEGEIIGIVSVGFLIDDVATTIGNYVADTWYWIIICVLLGVIGATFISLHVKNSIFGLEPDEIGRLFQEREAILQSLHEAMIAVDREGSVTMLNQAAENVVRTADRKVTGKHINELIANTQLIEVLETGKTRFNQELRIDKQCFIVNYVPVYNNHKLIGAVATFHNRTEIELLAEELSKIKQYSEALRAQTHEFSNKLNTVSGLLQLEQTQEAIEFITKESKKQQEWIHFFIHRVKDAYVSAVLLGKLNRAHELGIKMTIHSDSELTTPLTENQREGLVTIIGNLLENACDAVQESNRKRQISIFFTDIGEEILFEVEDSGPGISEDDAEEVFTNGFTTKNGAHRGLGLALVRQLSEDLGGNIALETGELGGACFVLSIPKVKRLEGDRHGQHVL</sequence>
<feature type="transmembrane region" description="Helical" evidence="14">
    <location>
        <begin position="70"/>
        <end position="97"/>
    </location>
</feature>
<dbReference type="Pfam" id="PF02518">
    <property type="entry name" value="HATPase_c"/>
    <property type="match status" value="1"/>
</dbReference>
<evidence type="ECO:0000256" key="2">
    <source>
        <dbReference type="ARBA" id="ARBA00004651"/>
    </source>
</evidence>
<dbReference type="SUPFAM" id="SSF55785">
    <property type="entry name" value="PYP-like sensor domain (PAS domain)"/>
    <property type="match status" value="1"/>
</dbReference>
<dbReference type="InterPro" id="IPR000014">
    <property type="entry name" value="PAS"/>
</dbReference>
<dbReference type="Pfam" id="PF17203">
    <property type="entry name" value="sCache_3_2"/>
    <property type="match status" value="1"/>
</dbReference>
<evidence type="ECO:0000256" key="5">
    <source>
        <dbReference type="ARBA" id="ARBA00022553"/>
    </source>
</evidence>
<evidence type="ECO:0000256" key="4">
    <source>
        <dbReference type="ARBA" id="ARBA00022475"/>
    </source>
</evidence>
<organism evidence="16 17">
    <name type="scientific">Evansella caseinilytica</name>
    <dbReference type="NCBI Taxonomy" id="1503961"/>
    <lineage>
        <taxon>Bacteria</taxon>
        <taxon>Bacillati</taxon>
        <taxon>Bacillota</taxon>
        <taxon>Bacilli</taxon>
        <taxon>Bacillales</taxon>
        <taxon>Bacillaceae</taxon>
        <taxon>Evansella</taxon>
    </lineage>
</organism>
<name>A0A1H3GB53_9BACI</name>
<dbReference type="Proteomes" id="UP000198935">
    <property type="component" value="Unassembled WGS sequence"/>
</dbReference>
<dbReference type="GO" id="GO:0005524">
    <property type="term" value="F:ATP binding"/>
    <property type="evidence" value="ECO:0007669"/>
    <property type="project" value="UniProtKB-KW"/>
</dbReference>
<keyword evidence="6" id="KW-0808">Transferase</keyword>
<evidence type="ECO:0000256" key="11">
    <source>
        <dbReference type="ARBA" id="ARBA00022989"/>
    </source>
</evidence>
<evidence type="ECO:0000256" key="9">
    <source>
        <dbReference type="ARBA" id="ARBA00022777"/>
    </source>
</evidence>
<dbReference type="PANTHER" id="PTHR43547:SF3">
    <property type="entry name" value="SENSOR PROTEIN CITS"/>
    <property type="match status" value="1"/>
</dbReference>
<dbReference type="InterPro" id="IPR035965">
    <property type="entry name" value="PAS-like_dom_sf"/>
</dbReference>
<dbReference type="InterPro" id="IPR039506">
    <property type="entry name" value="SPOB_a"/>
</dbReference>
<evidence type="ECO:0000256" key="8">
    <source>
        <dbReference type="ARBA" id="ARBA00022741"/>
    </source>
</evidence>
<accession>A0A1H3GB53</accession>
<dbReference type="PRINTS" id="PR00344">
    <property type="entry name" value="BCTRLSENSOR"/>
</dbReference>
<keyword evidence="17" id="KW-1185">Reference proteome</keyword>
<dbReference type="Gene3D" id="1.10.287.130">
    <property type="match status" value="1"/>
</dbReference>